<dbReference type="GO" id="GO:0032040">
    <property type="term" value="C:small-subunit processome"/>
    <property type="evidence" value="ECO:0007669"/>
    <property type="project" value="TreeGrafter"/>
</dbReference>
<dbReference type="InterPro" id="IPR012580">
    <property type="entry name" value="NUC153"/>
</dbReference>
<dbReference type="GO" id="GO:0030686">
    <property type="term" value="C:90S preribosome"/>
    <property type="evidence" value="ECO:0007669"/>
    <property type="project" value="TreeGrafter"/>
</dbReference>
<organism evidence="8 9">
    <name type="scientific">Beta vulgaris subsp. vulgaris</name>
    <name type="common">Beet</name>
    <dbReference type="NCBI Taxonomy" id="3555"/>
    <lineage>
        <taxon>Eukaryota</taxon>
        <taxon>Viridiplantae</taxon>
        <taxon>Streptophyta</taxon>
        <taxon>Embryophyta</taxon>
        <taxon>Tracheophyta</taxon>
        <taxon>Spermatophyta</taxon>
        <taxon>Magnoliopsida</taxon>
        <taxon>eudicotyledons</taxon>
        <taxon>Gunneridae</taxon>
        <taxon>Pentapetalae</taxon>
        <taxon>Caryophyllales</taxon>
        <taxon>Chenopodiaceae</taxon>
        <taxon>Betoideae</taxon>
        <taxon>Beta</taxon>
    </lineage>
</organism>
<dbReference type="InterPro" id="IPR040382">
    <property type="entry name" value="NOL10/Enp2"/>
</dbReference>
<evidence type="ECO:0000256" key="4">
    <source>
        <dbReference type="ARBA" id="ARBA00023242"/>
    </source>
</evidence>
<dbReference type="InterPro" id="IPR056550">
    <property type="entry name" value="NOL10_2nd"/>
</dbReference>
<dbReference type="Proteomes" id="UP000035740">
    <property type="component" value="Unassembled WGS sequence"/>
</dbReference>
<sequence>MFRLTISSLRWCSFLDNLTEELEEEAKTSSFDDYKFVTRAELTQLGLHDLIGSNLLRAYMHGFFMDMRLWRKVKSVADPFAYDVFVKKRVQEKIEARRRDRITVSKRLPKINKDYAEALLQADPKKAMAANPLGDSRFEAMFKDAEFAIDKEDDEFKRLRAANAKLDGPKQIGEEVGSHKFSMVDESDPESDDSEDPFSNEPRKKERRRP</sequence>
<dbReference type="EMBL" id="KQ101600">
    <property type="protein sequence ID" value="KMS93544.1"/>
    <property type="molecule type" value="Genomic_DNA"/>
</dbReference>
<proteinExistence type="predicted"/>
<evidence type="ECO:0000256" key="3">
    <source>
        <dbReference type="ARBA" id="ARBA00022737"/>
    </source>
</evidence>
<feature type="non-terminal residue" evidence="8">
    <location>
        <position position="210"/>
    </location>
</feature>
<dbReference type="Pfam" id="PF08159">
    <property type="entry name" value="NUC153"/>
    <property type="match status" value="1"/>
</dbReference>
<dbReference type="PANTHER" id="PTHR14927">
    <property type="entry name" value="NUCLEOLAR PROTEIN 10"/>
    <property type="match status" value="1"/>
</dbReference>
<evidence type="ECO:0000313" key="9">
    <source>
        <dbReference type="Proteomes" id="UP000035740"/>
    </source>
</evidence>
<dbReference type="OrthoDB" id="273340at2759"/>
<keyword evidence="9" id="KW-1185">Reference proteome</keyword>
<dbReference type="AlphaFoldDB" id="A0A0J8AXK9"/>
<keyword evidence="4" id="KW-0539">Nucleus</keyword>
<feature type="compositionally biased region" description="Acidic residues" evidence="5">
    <location>
        <begin position="185"/>
        <end position="198"/>
    </location>
</feature>
<evidence type="ECO:0000256" key="1">
    <source>
        <dbReference type="ARBA" id="ARBA00004604"/>
    </source>
</evidence>
<gene>
    <name evidence="8" type="ORF">BVRB_030410</name>
</gene>
<accession>A0A0J8AXK9</accession>
<protein>
    <submittedName>
        <fullName evidence="8">Uncharacterized protein</fullName>
    </submittedName>
</protein>
<evidence type="ECO:0000259" key="7">
    <source>
        <dbReference type="Pfam" id="PF23097"/>
    </source>
</evidence>
<dbReference type="Gramene" id="KMS93544">
    <property type="protein sequence ID" value="KMS93544"/>
    <property type="gene ID" value="BVRB_030410"/>
</dbReference>
<dbReference type="PANTHER" id="PTHR14927:SF0">
    <property type="entry name" value="NUCLEOLAR PROTEIN 10"/>
    <property type="match status" value="1"/>
</dbReference>
<feature type="region of interest" description="Disordered" evidence="5">
    <location>
        <begin position="162"/>
        <end position="210"/>
    </location>
</feature>
<reference evidence="8 9" key="1">
    <citation type="journal article" date="2014" name="Nature">
        <title>The genome of the recently domesticated crop plant sugar beet (Beta vulgaris).</title>
        <authorList>
            <person name="Dohm J.C."/>
            <person name="Minoche A.E."/>
            <person name="Holtgrawe D."/>
            <person name="Capella-Gutierrez S."/>
            <person name="Zakrzewski F."/>
            <person name="Tafer H."/>
            <person name="Rupp O."/>
            <person name="Sorensen T.R."/>
            <person name="Stracke R."/>
            <person name="Reinhardt R."/>
            <person name="Goesmann A."/>
            <person name="Kraft T."/>
            <person name="Schulz B."/>
            <person name="Stadler P.F."/>
            <person name="Schmidt T."/>
            <person name="Gabaldon T."/>
            <person name="Lehrach H."/>
            <person name="Weisshaar B."/>
            <person name="Himmelbauer H."/>
        </authorList>
    </citation>
    <scope>NUCLEOTIDE SEQUENCE [LARGE SCALE GENOMIC DNA]</scope>
    <source>
        <tissue evidence="8">Taproot</tissue>
    </source>
</reference>
<evidence type="ECO:0000313" key="8">
    <source>
        <dbReference type="EMBL" id="KMS93544.1"/>
    </source>
</evidence>
<keyword evidence="3" id="KW-0677">Repeat</keyword>
<keyword evidence="2" id="KW-0853">WD repeat</keyword>
<dbReference type="eggNOG" id="KOG2321">
    <property type="taxonomic scope" value="Eukaryota"/>
</dbReference>
<evidence type="ECO:0000256" key="2">
    <source>
        <dbReference type="ARBA" id="ARBA00022574"/>
    </source>
</evidence>
<evidence type="ECO:0000259" key="6">
    <source>
        <dbReference type="Pfam" id="PF08159"/>
    </source>
</evidence>
<feature type="domain" description="NUC153" evidence="6">
    <location>
        <begin position="135"/>
        <end position="161"/>
    </location>
</feature>
<comment type="subcellular location">
    <subcellularLocation>
        <location evidence="1">Nucleus</location>
        <location evidence="1">Nucleolus</location>
    </subcellularLocation>
</comment>
<feature type="domain" description="Nucleolar protein 10-like second" evidence="7">
    <location>
        <begin position="31"/>
        <end position="78"/>
    </location>
</feature>
<name>A0A0J8AXK9_BETVV</name>
<dbReference type="Pfam" id="PF23097">
    <property type="entry name" value="NOL10_2nd"/>
    <property type="match status" value="1"/>
</dbReference>
<dbReference type="GO" id="GO:0000462">
    <property type="term" value="P:maturation of SSU-rRNA from tricistronic rRNA transcript (SSU-rRNA, 5.8S rRNA, LSU-rRNA)"/>
    <property type="evidence" value="ECO:0007669"/>
    <property type="project" value="TreeGrafter"/>
</dbReference>
<evidence type="ECO:0000256" key="5">
    <source>
        <dbReference type="SAM" id="MobiDB-lite"/>
    </source>
</evidence>